<dbReference type="InterPro" id="IPR025322">
    <property type="entry name" value="PADRE_dom"/>
</dbReference>
<evidence type="ECO:0000313" key="2">
    <source>
        <dbReference type="Proteomes" id="UP001237642"/>
    </source>
</evidence>
<evidence type="ECO:0000313" key="1">
    <source>
        <dbReference type="EMBL" id="KAK1393522.1"/>
    </source>
</evidence>
<dbReference type="Proteomes" id="UP001237642">
    <property type="component" value="Unassembled WGS sequence"/>
</dbReference>
<organism evidence="1 2">
    <name type="scientific">Heracleum sosnowskyi</name>
    <dbReference type="NCBI Taxonomy" id="360622"/>
    <lineage>
        <taxon>Eukaryota</taxon>
        <taxon>Viridiplantae</taxon>
        <taxon>Streptophyta</taxon>
        <taxon>Embryophyta</taxon>
        <taxon>Tracheophyta</taxon>
        <taxon>Spermatophyta</taxon>
        <taxon>Magnoliopsida</taxon>
        <taxon>eudicotyledons</taxon>
        <taxon>Gunneridae</taxon>
        <taxon>Pentapetalae</taxon>
        <taxon>asterids</taxon>
        <taxon>campanulids</taxon>
        <taxon>Apiales</taxon>
        <taxon>Apiaceae</taxon>
        <taxon>Apioideae</taxon>
        <taxon>apioid superclade</taxon>
        <taxon>Tordylieae</taxon>
        <taxon>Tordyliinae</taxon>
        <taxon>Heracleum</taxon>
    </lineage>
</organism>
<reference evidence="1" key="2">
    <citation type="submission" date="2023-05" db="EMBL/GenBank/DDBJ databases">
        <authorList>
            <person name="Schelkunov M.I."/>
        </authorList>
    </citation>
    <scope>NUCLEOTIDE SEQUENCE</scope>
    <source>
        <strain evidence="1">Hsosn_3</strain>
        <tissue evidence="1">Leaf</tissue>
    </source>
</reference>
<proteinExistence type="predicted"/>
<dbReference type="PANTHER" id="PTHR33148:SF46">
    <property type="entry name" value="EMB|CAB85509.1"/>
    <property type="match status" value="1"/>
</dbReference>
<gene>
    <name evidence="1" type="ORF">POM88_012578</name>
</gene>
<comment type="caution">
    <text evidence="1">The sequence shown here is derived from an EMBL/GenBank/DDBJ whole genome shotgun (WGS) entry which is preliminary data.</text>
</comment>
<dbReference type="EMBL" id="JAUIZM010000003">
    <property type="protein sequence ID" value="KAK1393522.1"/>
    <property type="molecule type" value="Genomic_DNA"/>
</dbReference>
<dbReference type="Pfam" id="PF14009">
    <property type="entry name" value="PADRE"/>
    <property type="match status" value="1"/>
</dbReference>
<dbReference type="AlphaFoldDB" id="A0AAD8J060"/>
<sequence length="161" mass="18488">MGNCFYRQKKPIKVMKADGEILEYQAPMNVHKLLEVYSGHAVFKIMPAKEPLRPHVDMLSGQLYYLQPHQIPSLVFDEKNHQYSNSKVVLSEKSSGVLRIKLVISKYELELMLRKGGVSLSDINIQIQQIQRAKKVDNLDREGSQNCEPWKPVLQSIPEVN</sequence>
<protein>
    <submittedName>
        <fullName evidence="1">Uncharacterized protein</fullName>
    </submittedName>
</protein>
<dbReference type="PANTHER" id="PTHR33148">
    <property type="entry name" value="PLASTID MOVEMENT IMPAIRED PROTEIN-RELATED"/>
    <property type="match status" value="1"/>
</dbReference>
<reference evidence="1" key="1">
    <citation type="submission" date="2023-02" db="EMBL/GenBank/DDBJ databases">
        <title>Genome of toxic invasive species Heracleum sosnowskyi carries increased number of genes despite the absence of recent whole-genome duplications.</title>
        <authorList>
            <person name="Schelkunov M."/>
            <person name="Shtratnikova V."/>
            <person name="Makarenko M."/>
            <person name="Klepikova A."/>
            <person name="Omelchenko D."/>
            <person name="Novikova G."/>
            <person name="Obukhova E."/>
            <person name="Bogdanov V."/>
            <person name="Penin A."/>
            <person name="Logacheva M."/>
        </authorList>
    </citation>
    <scope>NUCLEOTIDE SEQUENCE</scope>
    <source>
        <strain evidence="1">Hsosn_3</strain>
        <tissue evidence="1">Leaf</tissue>
    </source>
</reference>
<name>A0AAD8J060_9APIA</name>
<accession>A0AAD8J060</accession>
<keyword evidence="2" id="KW-1185">Reference proteome</keyword>